<organism evidence="2 3">
    <name type="scientific">Pedobacter jamesrossensis</name>
    <dbReference type="NCBI Taxonomy" id="1908238"/>
    <lineage>
        <taxon>Bacteria</taxon>
        <taxon>Pseudomonadati</taxon>
        <taxon>Bacteroidota</taxon>
        <taxon>Sphingobacteriia</taxon>
        <taxon>Sphingobacteriales</taxon>
        <taxon>Sphingobacteriaceae</taxon>
        <taxon>Pedobacter</taxon>
    </lineage>
</organism>
<sequence length="115" mass="12589">MDSSIMTIFYSLISLLSPLLIFIASCYYISKKRSADAVLLIIGSGMSLLLSITYNVLMPYLMSAGNLPASEVTQYYKILGVAGFIGGIFFAVGLFMLIYNTVNSNKIVANQFPLH</sequence>
<feature type="transmembrane region" description="Helical" evidence="1">
    <location>
        <begin position="37"/>
        <end position="58"/>
    </location>
</feature>
<comment type="caution">
    <text evidence="2">The sequence shown here is derived from an EMBL/GenBank/DDBJ whole genome shotgun (WGS) entry which is preliminary data.</text>
</comment>
<reference evidence="3" key="1">
    <citation type="journal article" date="2019" name="Int. J. Syst. Evol. Microbiol.">
        <title>The Global Catalogue of Microorganisms (GCM) 10K type strain sequencing project: providing services to taxonomists for standard genome sequencing and annotation.</title>
        <authorList>
            <consortium name="The Broad Institute Genomics Platform"/>
            <consortium name="The Broad Institute Genome Sequencing Center for Infectious Disease"/>
            <person name="Wu L."/>
            <person name="Ma J."/>
        </authorList>
    </citation>
    <scope>NUCLEOTIDE SEQUENCE [LARGE SCALE GENOMIC DNA]</scope>
    <source>
        <strain evidence="3">CCM 8689</strain>
    </source>
</reference>
<keyword evidence="3" id="KW-1185">Reference proteome</keyword>
<evidence type="ECO:0000313" key="2">
    <source>
        <dbReference type="EMBL" id="MFC4199225.1"/>
    </source>
</evidence>
<gene>
    <name evidence="2" type="ORF">ACFOUY_21145</name>
</gene>
<name>A0ABV8NTN9_9SPHI</name>
<feature type="transmembrane region" description="Helical" evidence="1">
    <location>
        <begin position="6"/>
        <end position="30"/>
    </location>
</feature>
<evidence type="ECO:0000313" key="3">
    <source>
        <dbReference type="Proteomes" id="UP001595792"/>
    </source>
</evidence>
<feature type="transmembrane region" description="Helical" evidence="1">
    <location>
        <begin position="78"/>
        <end position="99"/>
    </location>
</feature>
<dbReference type="RefSeq" id="WP_378963279.1">
    <property type="nucleotide sequence ID" value="NZ_JBHRXC010000012.1"/>
</dbReference>
<keyword evidence="1" id="KW-0472">Membrane</keyword>
<dbReference type="EMBL" id="JBHSBY010000146">
    <property type="protein sequence ID" value="MFC4199225.1"/>
    <property type="molecule type" value="Genomic_DNA"/>
</dbReference>
<keyword evidence="1" id="KW-0812">Transmembrane</keyword>
<accession>A0ABV8NTN9</accession>
<keyword evidence="1" id="KW-1133">Transmembrane helix</keyword>
<dbReference type="Proteomes" id="UP001595792">
    <property type="component" value="Unassembled WGS sequence"/>
</dbReference>
<proteinExistence type="predicted"/>
<evidence type="ECO:0000256" key="1">
    <source>
        <dbReference type="SAM" id="Phobius"/>
    </source>
</evidence>
<protein>
    <submittedName>
        <fullName evidence="2">Uncharacterized protein</fullName>
    </submittedName>
</protein>